<keyword evidence="1" id="KW-0472">Membrane</keyword>
<gene>
    <name evidence="2" type="ORF">L596_030067</name>
</gene>
<protein>
    <submittedName>
        <fullName evidence="2">Uncharacterized protein</fullName>
    </submittedName>
</protein>
<evidence type="ECO:0000313" key="3">
    <source>
        <dbReference type="Proteomes" id="UP000298663"/>
    </source>
</evidence>
<comment type="caution">
    <text evidence="2">The sequence shown here is derived from an EMBL/GenBank/DDBJ whole genome shotgun (WGS) entry which is preliminary data.</text>
</comment>
<reference evidence="2 3" key="1">
    <citation type="journal article" date="2015" name="Genome Biol.">
        <title>Comparative genomics of Steinernema reveals deeply conserved gene regulatory networks.</title>
        <authorList>
            <person name="Dillman A.R."/>
            <person name="Macchietto M."/>
            <person name="Porter C.F."/>
            <person name="Rogers A."/>
            <person name="Williams B."/>
            <person name="Antoshechkin I."/>
            <person name="Lee M.M."/>
            <person name="Goodwin Z."/>
            <person name="Lu X."/>
            <person name="Lewis E.E."/>
            <person name="Goodrich-Blair H."/>
            <person name="Stock S.P."/>
            <person name="Adams B.J."/>
            <person name="Sternberg P.W."/>
            <person name="Mortazavi A."/>
        </authorList>
    </citation>
    <scope>NUCLEOTIDE SEQUENCE [LARGE SCALE GENOMIC DNA]</scope>
    <source>
        <strain evidence="2 3">ALL</strain>
    </source>
</reference>
<evidence type="ECO:0000256" key="1">
    <source>
        <dbReference type="SAM" id="Phobius"/>
    </source>
</evidence>
<feature type="transmembrane region" description="Helical" evidence="1">
    <location>
        <begin position="21"/>
        <end position="46"/>
    </location>
</feature>
<keyword evidence="1" id="KW-1133">Transmembrane helix</keyword>
<keyword evidence="1" id="KW-0812">Transmembrane</keyword>
<dbReference type="AlphaFoldDB" id="A0A4U5LRM3"/>
<sequence length="67" mass="7727">MINSRRRAENPSKMPKQDFDTIDYVGPVIVAAVFAVIVFAISFFVINFMCILKHDDDTVFEKSRRTD</sequence>
<evidence type="ECO:0000313" key="2">
    <source>
        <dbReference type="EMBL" id="TKR58652.1"/>
    </source>
</evidence>
<reference evidence="2 3" key="2">
    <citation type="journal article" date="2019" name="G3 (Bethesda)">
        <title>Hybrid Assembly of the Genome of the Entomopathogenic Nematode Steinernema carpocapsae Identifies the X-Chromosome.</title>
        <authorList>
            <person name="Serra L."/>
            <person name="Macchietto M."/>
            <person name="Macias-Munoz A."/>
            <person name="McGill C.J."/>
            <person name="Rodriguez I.M."/>
            <person name="Rodriguez B."/>
            <person name="Murad R."/>
            <person name="Mortazavi A."/>
        </authorList>
    </citation>
    <scope>NUCLEOTIDE SEQUENCE [LARGE SCALE GENOMIC DNA]</scope>
    <source>
        <strain evidence="2 3">ALL</strain>
    </source>
</reference>
<accession>A0A4U5LRM3</accession>
<dbReference type="Proteomes" id="UP000298663">
    <property type="component" value="Unassembled WGS sequence"/>
</dbReference>
<dbReference type="EMBL" id="AZBU02000013">
    <property type="protein sequence ID" value="TKR58652.1"/>
    <property type="molecule type" value="Genomic_DNA"/>
</dbReference>
<organism evidence="2 3">
    <name type="scientific">Steinernema carpocapsae</name>
    <name type="common">Entomopathogenic nematode</name>
    <dbReference type="NCBI Taxonomy" id="34508"/>
    <lineage>
        <taxon>Eukaryota</taxon>
        <taxon>Metazoa</taxon>
        <taxon>Ecdysozoa</taxon>
        <taxon>Nematoda</taxon>
        <taxon>Chromadorea</taxon>
        <taxon>Rhabditida</taxon>
        <taxon>Tylenchina</taxon>
        <taxon>Panagrolaimomorpha</taxon>
        <taxon>Strongyloidoidea</taxon>
        <taxon>Steinernematidae</taxon>
        <taxon>Steinernema</taxon>
    </lineage>
</organism>
<name>A0A4U5LRM3_STECR</name>
<dbReference type="Pfam" id="PF21525">
    <property type="entry name" value="Nlp36"/>
    <property type="match status" value="1"/>
</dbReference>
<proteinExistence type="predicted"/>
<keyword evidence="3" id="KW-1185">Reference proteome</keyword>